<protein>
    <submittedName>
        <fullName evidence="3">Helix-turn-helix domain-containing protein</fullName>
    </submittedName>
</protein>
<dbReference type="PROSITE" id="PS50943">
    <property type="entry name" value="HTH_CROC1"/>
    <property type="match status" value="1"/>
</dbReference>
<dbReference type="Gene3D" id="2.60.120.10">
    <property type="entry name" value="Jelly Rolls"/>
    <property type="match status" value="1"/>
</dbReference>
<accession>A0A7C3LWA2</accession>
<dbReference type="PANTHER" id="PTHR46797:SF1">
    <property type="entry name" value="METHYLPHOSPHONATE SYNTHASE"/>
    <property type="match status" value="1"/>
</dbReference>
<dbReference type="InterPro" id="IPR011051">
    <property type="entry name" value="RmlC_Cupin_sf"/>
</dbReference>
<dbReference type="GO" id="GO:0003677">
    <property type="term" value="F:DNA binding"/>
    <property type="evidence" value="ECO:0007669"/>
    <property type="project" value="UniProtKB-KW"/>
</dbReference>
<dbReference type="SMART" id="SM00530">
    <property type="entry name" value="HTH_XRE"/>
    <property type="match status" value="1"/>
</dbReference>
<evidence type="ECO:0000313" key="3">
    <source>
        <dbReference type="EMBL" id="HFT94103.1"/>
    </source>
</evidence>
<dbReference type="InterPro" id="IPR013096">
    <property type="entry name" value="Cupin_2"/>
</dbReference>
<dbReference type="Gene3D" id="1.10.260.40">
    <property type="entry name" value="lambda repressor-like DNA-binding domains"/>
    <property type="match status" value="1"/>
</dbReference>
<dbReference type="GO" id="GO:0005829">
    <property type="term" value="C:cytosol"/>
    <property type="evidence" value="ECO:0007669"/>
    <property type="project" value="TreeGrafter"/>
</dbReference>
<dbReference type="Pfam" id="PF07883">
    <property type="entry name" value="Cupin_2"/>
    <property type="match status" value="1"/>
</dbReference>
<proteinExistence type="predicted"/>
<dbReference type="GO" id="GO:0003700">
    <property type="term" value="F:DNA-binding transcription factor activity"/>
    <property type="evidence" value="ECO:0007669"/>
    <property type="project" value="TreeGrafter"/>
</dbReference>
<evidence type="ECO:0000256" key="1">
    <source>
        <dbReference type="ARBA" id="ARBA00023125"/>
    </source>
</evidence>
<feature type="domain" description="HTH cro/C1-type" evidence="2">
    <location>
        <begin position="8"/>
        <end position="62"/>
    </location>
</feature>
<dbReference type="InterPro" id="IPR010982">
    <property type="entry name" value="Lambda_DNA-bd_dom_sf"/>
</dbReference>
<reference evidence="3" key="1">
    <citation type="journal article" date="2020" name="mSystems">
        <title>Genome- and Community-Level Interaction Insights into Carbon Utilization and Element Cycling Functions of Hydrothermarchaeota in Hydrothermal Sediment.</title>
        <authorList>
            <person name="Zhou Z."/>
            <person name="Liu Y."/>
            <person name="Xu W."/>
            <person name="Pan J."/>
            <person name="Luo Z.H."/>
            <person name="Li M."/>
        </authorList>
    </citation>
    <scope>NUCLEOTIDE SEQUENCE [LARGE SCALE GENOMIC DNA]</scope>
    <source>
        <strain evidence="3">SpSt-902</strain>
    </source>
</reference>
<dbReference type="Pfam" id="PF01381">
    <property type="entry name" value="HTH_3"/>
    <property type="match status" value="1"/>
</dbReference>
<dbReference type="InterPro" id="IPR050807">
    <property type="entry name" value="TransReg_Diox_bact_type"/>
</dbReference>
<dbReference type="CDD" id="cd02209">
    <property type="entry name" value="cupin_XRE_C"/>
    <property type="match status" value="1"/>
</dbReference>
<dbReference type="CDD" id="cd00093">
    <property type="entry name" value="HTH_XRE"/>
    <property type="match status" value="1"/>
</dbReference>
<comment type="caution">
    <text evidence="3">The sequence shown here is derived from an EMBL/GenBank/DDBJ whole genome shotgun (WGS) entry which is preliminary data.</text>
</comment>
<organism evidence="3">
    <name type="scientific">Leptospirillum ferriphilum</name>
    <dbReference type="NCBI Taxonomy" id="178606"/>
    <lineage>
        <taxon>Bacteria</taxon>
        <taxon>Pseudomonadati</taxon>
        <taxon>Nitrospirota</taxon>
        <taxon>Nitrospiria</taxon>
        <taxon>Nitrospirales</taxon>
        <taxon>Nitrospiraceae</taxon>
        <taxon>Leptospirillum</taxon>
    </lineage>
</organism>
<sequence>MKQVSERIRQIRTEKGWTLRSLAEKSGVSASALSQIESGQVSPSVATLEKICAALDLPITLLFDDPANGPDPQIMLAGHRRKVYSATSHATIEPLARGLPDKKMQPILLTLDPGGVVGESPYAASEGEEFAIVMQGTVVFEQNGKTYPLQEKDAVYFDPHQPHNWKNQGREPSVVLFVVAV</sequence>
<name>A0A7C3LWA2_9BACT</name>
<evidence type="ECO:0000259" key="2">
    <source>
        <dbReference type="PROSITE" id="PS50943"/>
    </source>
</evidence>
<dbReference type="EMBL" id="DTMM01000199">
    <property type="protein sequence ID" value="HFT94103.1"/>
    <property type="molecule type" value="Genomic_DNA"/>
</dbReference>
<dbReference type="SUPFAM" id="SSF51182">
    <property type="entry name" value="RmlC-like cupins"/>
    <property type="match status" value="1"/>
</dbReference>
<keyword evidence="1" id="KW-0238">DNA-binding</keyword>
<gene>
    <name evidence="3" type="ORF">ENX03_09275</name>
</gene>
<dbReference type="AlphaFoldDB" id="A0A7C3LWA2"/>
<dbReference type="SUPFAM" id="SSF47413">
    <property type="entry name" value="lambda repressor-like DNA-binding domains"/>
    <property type="match status" value="1"/>
</dbReference>
<dbReference type="InterPro" id="IPR014710">
    <property type="entry name" value="RmlC-like_jellyroll"/>
</dbReference>
<dbReference type="InterPro" id="IPR001387">
    <property type="entry name" value="Cro/C1-type_HTH"/>
</dbReference>
<dbReference type="PANTHER" id="PTHR46797">
    <property type="entry name" value="HTH-TYPE TRANSCRIPTIONAL REGULATOR"/>
    <property type="match status" value="1"/>
</dbReference>